<evidence type="ECO:0000313" key="2">
    <source>
        <dbReference type="Proteomes" id="UP000193570"/>
    </source>
</evidence>
<dbReference type="OrthoDB" id="7568253at2"/>
<sequence>MPKPSVPEKFRPGYIGEMDRRTKLGAIMQARWQEVTEDLGGPDRLSYAQRSLIERALWLEYWLQAQEASLGEGRIQDFDPGQWVQAANSLQGIFSRLGLERRSRDVKDITDYLDSKARRGRSQKVAHG</sequence>
<proteinExistence type="predicted"/>
<protein>
    <submittedName>
        <fullName evidence="1">Uncharacterized protein</fullName>
    </submittedName>
</protein>
<evidence type="ECO:0000313" key="1">
    <source>
        <dbReference type="EMBL" id="SLN09974.1"/>
    </source>
</evidence>
<accession>A0A1X6Y4A7</accession>
<dbReference type="EMBL" id="FWFK01000001">
    <property type="protein sequence ID" value="SLN09974.1"/>
    <property type="molecule type" value="Genomic_DNA"/>
</dbReference>
<keyword evidence="2" id="KW-1185">Reference proteome</keyword>
<dbReference type="Proteomes" id="UP000193570">
    <property type="component" value="Unassembled WGS sequence"/>
</dbReference>
<organism evidence="1 2">
    <name type="scientific">Roseivivax jejudonensis</name>
    <dbReference type="NCBI Taxonomy" id="1529041"/>
    <lineage>
        <taxon>Bacteria</taxon>
        <taxon>Pseudomonadati</taxon>
        <taxon>Pseudomonadota</taxon>
        <taxon>Alphaproteobacteria</taxon>
        <taxon>Rhodobacterales</taxon>
        <taxon>Roseobacteraceae</taxon>
        <taxon>Roseivivax</taxon>
    </lineage>
</organism>
<reference evidence="1 2" key="1">
    <citation type="submission" date="2017-03" db="EMBL/GenBank/DDBJ databases">
        <authorList>
            <person name="Afonso C.L."/>
            <person name="Miller P.J."/>
            <person name="Scott M.A."/>
            <person name="Spackman E."/>
            <person name="Goraichik I."/>
            <person name="Dimitrov K.M."/>
            <person name="Suarez D.L."/>
            <person name="Swayne D.E."/>
        </authorList>
    </citation>
    <scope>NUCLEOTIDE SEQUENCE [LARGE SCALE GENOMIC DNA]</scope>
    <source>
        <strain evidence="1 2">CECT 8625</strain>
    </source>
</reference>
<dbReference type="RefSeq" id="WP_085789924.1">
    <property type="nucleotide sequence ID" value="NZ_FWFK01000001.1"/>
</dbReference>
<name>A0A1X6Y4A7_9RHOB</name>
<gene>
    <name evidence="1" type="ORF">ROJ8625_00134</name>
</gene>
<dbReference type="AlphaFoldDB" id="A0A1X6Y4A7"/>